<dbReference type="AlphaFoldDB" id="A0A8S1RMN7"/>
<feature type="region of interest" description="Disordered" evidence="1">
    <location>
        <begin position="61"/>
        <end position="92"/>
    </location>
</feature>
<comment type="caution">
    <text evidence="2">The sequence shown here is derived from an EMBL/GenBank/DDBJ whole genome shotgun (WGS) entry which is preliminary data.</text>
</comment>
<dbReference type="Proteomes" id="UP000692954">
    <property type="component" value="Unassembled WGS sequence"/>
</dbReference>
<gene>
    <name evidence="2" type="ORF">PSON_ATCC_30995.1.T1860037</name>
</gene>
<accession>A0A8S1RMN7</accession>
<organism evidence="2 3">
    <name type="scientific">Paramecium sonneborni</name>
    <dbReference type="NCBI Taxonomy" id="65129"/>
    <lineage>
        <taxon>Eukaryota</taxon>
        <taxon>Sar</taxon>
        <taxon>Alveolata</taxon>
        <taxon>Ciliophora</taxon>
        <taxon>Intramacronucleata</taxon>
        <taxon>Oligohymenophorea</taxon>
        <taxon>Peniculida</taxon>
        <taxon>Parameciidae</taxon>
        <taxon>Paramecium</taxon>
    </lineage>
</organism>
<proteinExistence type="predicted"/>
<protein>
    <recommendedName>
        <fullName evidence="4">Photosystem I assembly protein Ycf3</fullName>
    </recommendedName>
</protein>
<dbReference type="EMBL" id="CAJJDN010000186">
    <property type="protein sequence ID" value="CAD8128350.1"/>
    <property type="molecule type" value="Genomic_DNA"/>
</dbReference>
<evidence type="ECO:0008006" key="4">
    <source>
        <dbReference type="Google" id="ProtNLM"/>
    </source>
</evidence>
<evidence type="ECO:0000256" key="1">
    <source>
        <dbReference type="SAM" id="MobiDB-lite"/>
    </source>
</evidence>
<dbReference type="Pfam" id="PF13414">
    <property type="entry name" value="TPR_11"/>
    <property type="match status" value="1"/>
</dbReference>
<keyword evidence="3" id="KW-1185">Reference proteome</keyword>
<evidence type="ECO:0000313" key="3">
    <source>
        <dbReference type="Proteomes" id="UP000692954"/>
    </source>
</evidence>
<evidence type="ECO:0000313" key="2">
    <source>
        <dbReference type="EMBL" id="CAD8128350.1"/>
    </source>
</evidence>
<sequence length="92" mass="11044">MHLMIFQKLFNKIRYCKSLQQLRYKLITNQIGNVDQKQKQYEQALNEYSRTIQIKSQYNYAHSNRGKQRHKKYDEAISLEPKNPLPLSSLGR</sequence>
<name>A0A8S1RMN7_9CILI</name>
<reference evidence="2" key="1">
    <citation type="submission" date="2021-01" db="EMBL/GenBank/DDBJ databases">
        <authorList>
            <consortium name="Genoscope - CEA"/>
            <person name="William W."/>
        </authorList>
    </citation>
    <scope>NUCLEOTIDE SEQUENCE</scope>
</reference>